<dbReference type="Pfam" id="PF08757">
    <property type="entry name" value="CotH"/>
    <property type="match status" value="1"/>
</dbReference>
<evidence type="ECO:0000256" key="1">
    <source>
        <dbReference type="SAM" id="SignalP"/>
    </source>
</evidence>
<dbReference type="EMBL" id="JRYR02000001">
    <property type="protein sequence ID" value="OHX68101.1"/>
    <property type="molecule type" value="Genomic_DNA"/>
</dbReference>
<reference evidence="2 3" key="1">
    <citation type="journal article" date="2012" name="Int. J. Syst. Evol. Microbiol.">
        <title>Flammeovirga pacifica sp. nov., isolated from deep-sea sediment.</title>
        <authorList>
            <person name="Xu H."/>
            <person name="Fu Y."/>
            <person name="Yang N."/>
            <person name="Ding Z."/>
            <person name="Lai Q."/>
            <person name="Zeng R."/>
        </authorList>
    </citation>
    <scope>NUCLEOTIDE SEQUENCE [LARGE SCALE GENOMIC DNA]</scope>
    <source>
        <strain evidence="3">DSM 24597 / LMG 26175 / WPAGA1</strain>
    </source>
</reference>
<dbReference type="OrthoDB" id="9803752at2"/>
<evidence type="ECO:0000313" key="2">
    <source>
        <dbReference type="EMBL" id="OHX68101.1"/>
    </source>
</evidence>
<organism evidence="2 3">
    <name type="scientific">Flammeovirga pacifica</name>
    <dbReference type="NCBI Taxonomy" id="915059"/>
    <lineage>
        <taxon>Bacteria</taxon>
        <taxon>Pseudomonadati</taxon>
        <taxon>Bacteroidota</taxon>
        <taxon>Cytophagia</taxon>
        <taxon>Cytophagales</taxon>
        <taxon>Flammeovirgaceae</taxon>
        <taxon>Flammeovirga</taxon>
    </lineage>
</organism>
<keyword evidence="1" id="KW-0732">Signal</keyword>
<comment type="caution">
    <text evidence="2">The sequence shown here is derived from an EMBL/GenBank/DDBJ whole genome shotgun (WGS) entry which is preliminary data.</text>
</comment>
<protein>
    <recommendedName>
        <fullName evidence="4">Secretion system C-terminal sorting domain-containing protein</fullName>
    </recommendedName>
</protein>
<evidence type="ECO:0008006" key="4">
    <source>
        <dbReference type="Google" id="ProtNLM"/>
    </source>
</evidence>
<keyword evidence="3" id="KW-1185">Reference proteome</keyword>
<feature type="chain" id="PRO_5010313281" description="Secretion system C-terminal sorting domain-containing protein" evidence="1">
    <location>
        <begin position="20"/>
        <end position="506"/>
    </location>
</feature>
<dbReference type="Proteomes" id="UP000179797">
    <property type="component" value="Unassembled WGS sequence"/>
</dbReference>
<dbReference type="InterPro" id="IPR014867">
    <property type="entry name" value="Spore_coat_CotH_CotH2/3/7"/>
</dbReference>
<gene>
    <name evidence="2" type="ORF">NH26_17990</name>
</gene>
<dbReference type="PANTHER" id="PTHR40050">
    <property type="entry name" value="INNER SPORE COAT PROTEIN H"/>
    <property type="match status" value="1"/>
</dbReference>
<name>A0A1S1Z4D8_FLAPC</name>
<proteinExistence type="predicted"/>
<feature type="signal peptide" evidence="1">
    <location>
        <begin position="1"/>
        <end position="19"/>
    </location>
</feature>
<evidence type="ECO:0000313" key="3">
    <source>
        <dbReference type="Proteomes" id="UP000179797"/>
    </source>
</evidence>
<accession>A0A1S1Z4D8</accession>
<sequence>MKTSLLTILLTICYLNCFAQCKTNNYCIFFQQEAITTIHLQIDSLDFETFKNKSTSSKQLIYGQLKVKSQHQKDSISTVSLSIEQKEGNSNYKKSIFLNFGQPHQCNVEGIYLEAINNDPTLSRKKLTNKLLLDEGIPTPRTAHATFYINNEFIGLYLINEKINDNFLQHHFNNQKGLLYDCKYGADLINDPNTYLDNDIYTLNSGKDIYKASLQSFLDSINTLHHTSFRNYIQKHFEIEMFIKTLAIEVLCGHWDNYSYNKDNYSLYFNESTNKWTYIPTGYNNTFGINYVSSAIDWANRDINHWLDPFEARILVSKILEDPEYRNLYNVFIHQYIKNTFNTKVLSPYLNQQREMLLPFVENDYLYTMEYGWTANDFIQSFEHHHQKHIDHGLKAFIDERSRSAKKQVILPTDSDLSSHWIKTIKYLPEPNKNIVWMEMNDMSYKRCLVSVVNEKGKTVKRFIYPPSASIKVEYDNFSKGTYFINAEIENQKGSWVNLPNVIIKN</sequence>
<dbReference type="AlphaFoldDB" id="A0A1S1Z4D8"/>
<dbReference type="PANTHER" id="PTHR40050:SF1">
    <property type="entry name" value="INNER SPORE COAT PROTEIN H"/>
    <property type="match status" value="1"/>
</dbReference>
<dbReference type="RefSeq" id="WP_044223258.1">
    <property type="nucleotide sequence ID" value="NZ_JRYR02000001.1"/>
</dbReference>